<comment type="caution">
    <text evidence="1">The sequence shown here is derived from an EMBL/GenBank/DDBJ whole genome shotgun (WGS) entry which is preliminary data.</text>
</comment>
<keyword evidence="2" id="KW-1185">Reference proteome</keyword>
<evidence type="ECO:0000313" key="2">
    <source>
        <dbReference type="Proteomes" id="UP001163603"/>
    </source>
</evidence>
<protein>
    <submittedName>
        <fullName evidence="1">Uncharacterized protein</fullName>
    </submittedName>
</protein>
<dbReference type="Proteomes" id="UP001163603">
    <property type="component" value="Chromosome 7"/>
</dbReference>
<sequence>MAKLTVFAKLVKPLPTGTIFTFLFLCPLLTNEGNCDTINKCLATVLVFFCGFSCFFSCFTDSYRDSDGHIHYGIVTTTGLWPHKHHSTSVNLSNYKLRFSDFVHALMSAVVFSVVVLLYPDIIECFYSFFQRALLVKWLPFVTGFVTVMYSFFPNNRHGLGYIPSDYPLLS</sequence>
<gene>
    <name evidence="1" type="ORF">Pint_24983</name>
</gene>
<reference evidence="2" key="1">
    <citation type="journal article" date="2023" name="G3 (Bethesda)">
        <title>Genome assembly and association tests identify interacting loci associated with vigor, precocity, and sex in interspecific pistachio rootstocks.</title>
        <authorList>
            <person name="Palmer W."/>
            <person name="Jacygrad E."/>
            <person name="Sagayaradj S."/>
            <person name="Cavanaugh K."/>
            <person name="Han R."/>
            <person name="Bertier L."/>
            <person name="Beede B."/>
            <person name="Kafkas S."/>
            <person name="Golino D."/>
            <person name="Preece J."/>
            <person name="Michelmore R."/>
        </authorList>
    </citation>
    <scope>NUCLEOTIDE SEQUENCE [LARGE SCALE GENOMIC DNA]</scope>
</reference>
<dbReference type="EMBL" id="CM047742">
    <property type="protein sequence ID" value="KAJ0033891.1"/>
    <property type="molecule type" value="Genomic_DNA"/>
</dbReference>
<evidence type="ECO:0000313" key="1">
    <source>
        <dbReference type="EMBL" id="KAJ0033891.1"/>
    </source>
</evidence>
<accession>A0ACC0YAN3</accession>
<proteinExistence type="predicted"/>
<name>A0ACC0YAN3_9ROSI</name>
<organism evidence="1 2">
    <name type="scientific">Pistacia integerrima</name>
    <dbReference type="NCBI Taxonomy" id="434235"/>
    <lineage>
        <taxon>Eukaryota</taxon>
        <taxon>Viridiplantae</taxon>
        <taxon>Streptophyta</taxon>
        <taxon>Embryophyta</taxon>
        <taxon>Tracheophyta</taxon>
        <taxon>Spermatophyta</taxon>
        <taxon>Magnoliopsida</taxon>
        <taxon>eudicotyledons</taxon>
        <taxon>Gunneridae</taxon>
        <taxon>Pentapetalae</taxon>
        <taxon>rosids</taxon>
        <taxon>malvids</taxon>
        <taxon>Sapindales</taxon>
        <taxon>Anacardiaceae</taxon>
        <taxon>Pistacia</taxon>
    </lineage>
</organism>